<dbReference type="InterPro" id="IPR020846">
    <property type="entry name" value="MFS_dom"/>
</dbReference>
<keyword evidence="6 8" id="KW-1133">Transmembrane helix</keyword>
<evidence type="ECO:0000256" key="8">
    <source>
        <dbReference type="SAM" id="Phobius"/>
    </source>
</evidence>
<dbReference type="Proteomes" id="UP000774570">
    <property type="component" value="Unassembled WGS sequence"/>
</dbReference>
<feature type="transmembrane region" description="Helical" evidence="8">
    <location>
        <begin position="356"/>
        <end position="378"/>
    </location>
</feature>
<evidence type="ECO:0000256" key="4">
    <source>
        <dbReference type="ARBA" id="ARBA00022475"/>
    </source>
</evidence>
<evidence type="ECO:0000256" key="3">
    <source>
        <dbReference type="ARBA" id="ARBA00022448"/>
    </source>
</evidence>
<comment type="similarity">
    <text evidence="2">Belongs to the major facilitator superfamily. EmrB family.</text>
</comment>
<evidence type="ECO:0000256" key="2">
    <source>
        <dbReference type="ARBA" id="ARBA00008537"/>
    </source>
</evidence>
<protein>
    <submittedName>
        <fullName evidence="10">DHA2 family efflux MFS transporter permease subunit</fullName>
    </submittedName>
</protein>
<dbReference type="PRINTS" id="PR01036">
    <property type="entry name" value="TCRTETB"/>
</dbReference>
<feature type="transmembrane region" description="Helical" evidence="8">
    <location>
        <begin position="222"/>
        <end position="244"/>
    </location>
</feature>
<organism evidence="10 11">
    <name type="scientific">Actinomadura parmotrematis</name>
    <dbReference type="NCBI Taxonomy" id="2864039"/>
    <lineage>
        <taxon>Bacteria</taxon>
        <taxon>Bacillati</taxon>
        <taxon>Actinomycetota</taxon>
        <taxon>Actinomycetes</taxon>
        <taxon>Streptosporangiales</taxon>
        <taxon>Thermomonosporaceae</taxon>
        <taxon>Actinomadura</taxon>
    </lineage>
</organism>
<dbReference type="SUPFAM" id="SSF103473">
    <property type="entry name" value="MFS general substrate transporter"/>
    <property type="match status" value="1"/>
</dbReference>
<feature type="transmembrane region" description="Helical" evidence="8">
    <location>
        <begin position="46"/>
        <end position="65"/>
    </location>
</feature>
<feature type="transmembrane region" description="Helical" evidence="8">
    <location>
        <begin position="424"/>
        <end position="446"/>
    </location>
</feature>
<dbReference type="RefSeq" id="WP_220170647.1">
    <property type="nucleotide sequence ID" value="NZ_JAIBOA010000034.1"/>
</dbReference>
<keyword evidence="5 8" id="KW-0812">Transmembrane</keyword>
<evidence type="ECO:0000313" key="10">
    <source>
        <dbReference type="EMBL" id="MBW8487409.1"/>
    </source>
</evidence>
<dbReference type="EMBL" id="JAIBOA010000034">
    <property type="protein sequence ID" value="MBW8487409.1"/>
    <property type="molecule type" value="Genomic_DNA"/>
</dbReference>
<dbReference type="Pfam" id="PF07690">
    <property type="entry name" value="MFS_1"/>
    <property type="match status" value="1"/>
</dbReference>
<feature type="transmembrane region" description="Helical" evidence="8">
    <location>
        <begin position="196"/>
        <end position="216"/>
    </location>
</feature>
<keyword evidence="4" id="KW-1003">Cell membrane</keyword>
<dbReference type="PANTHER" id="PTHR42718:SF9">
    <property type="entry name" value="MAJOR FACILITATOR SUPERFAMILY MULTIDRUG TRANSPORTER MFSC"/>
    <property type="match status" value="1"/>
</dbReference>
<feature type="transmembrane region" description="Helical" evidence="8">
    <location>
        <begin position="331"/>
        <end position="350"/>
    </location>
</feature>
<evidence type="ECO:0000256" key="5">
    <source>
        <dbReference type="ARBA" id="ARBA00022692"/>
    </source>
</evidence>
<dbReference type="InterPro" id="IPR004638">
    <property type="entry name" value="EmrB-like"/>
</dbReference>
<feature type="transmembrane region" description="Helical" evidence="8">
    <location>
        <begin position="165"/>
        <end position="184"/>
    </location>
</feature>
<dbReference type="CDD" id="cd17321">
    <property type="entry name" value="MFS_MMR_MDR_like"/>
    <property type="match status" value="1"/>
</dbReference>
<proteinExistence type="inferred from homology"/>
<dbReference type="Gene3D" id="1.20.1250.20">
    <property type="entry name" value="MFS general substrate transporter like domains"/>
    <property type="match status" value="1"/>
</dbReference>
<dbReference type="Gene3D" id="1.20.1720.10">
    <property type="entry name" value="Multidrug resistance protein D"/>
    <property type="match status" value="1"/>
</dbReference>
<evidence type="ECO:0000259" key="9">
    <source>
        <dbReference type="PROSITE" id="PS50850"/>
    </source>
</evidence>
<accession>A0ABS7G3X2</accession>
<dbReference type="PROSITE" id="PS50850">
    <property type="entry name" value="MFS"/>
    <property type="match status" value="1"/>
</dbReference>
<feature type="transmembrane region" description="Helical" evidence="8">
    <location>
        <begin position="77"/>
        <end position="104"/>
    </location>
</feature>
<dbReference type="PANTHER" id="PTHR42718">
    <property type="entry name" value="MAJOR FACILITATOR SUPERFAMILY MULTIDRUG TRANSPORTER MFSC"/>
    <property type="match status" value="1"/>
</dbReference>
<evidence type="ECO:0000256" key="1">
    <source>
        <dbReference type="ARBA" id="ARBA00004651"/>
    </source>
</evidence>
<feature type="transmembrane region" description="Helical" evidence="8">
    <location>
        <begin position="110"/>
        <end position="129"/>
    </location>
</feature>
<reference evidence="10 11" key="1">
    <citation type="submission" date="2021-07" db="EMBL/GenBank/DDBJ databases">
        <title>Actinomadura sp. PM05-2 isolated from lichen.</title>
        <authorList>
            <person name="Somphong A."/>
            <person name="Phongsopitanun W."/>
            <person name="Tanasupawat S."/>
            <person name="Peongsungnone V."/>
        </authorList>
    </citation>
    <scope>NUCLEOTIDE SEQUENCE [LARGE SCALE GENOMIC DNA]</scope>
    <source>
        <strain evidence="10 11">PM05-2</strain>
    </source>
</reference>
<dbReference type="InterPro" id="IPR036259">
    <property type="entry name" value="MFS_trans_sf"/>
</dbReference>
<dbReference type="NCBIfam" id="TIGR00711">
    <property type="entry name" value="efflux_EmrB"/>
    <property type="match status" value="1"/>
</dbReference>
<feature type="transmembrane region" description="Helical" evidence="8">
    <location>
        <begin position="12"/>
        <end position="34"/>
    </location>
</feature>
<feature type="transmembrane region" description="Helical" evidence="8">
    <location>
        <begin position="265"/>
        <end position="289"/>
    </location>
</feature>
<keyword evidence="3" id="KW-0813">Transport</keyword>
<name>A0ABS7G3X2_9ACTN</name>
<keyword evidence="7 8" id="KW-0472">Membrane</keyword>
<gene>
    <name evidence="10" type="ORF">K1Y72_34000</name>
</gene>
<feature type="transmembrane region" description="Helical" evidence="8">
    <location>
        <begin position="301"/>
        <end position="319"/>
    </location>
</feature>
<feature type="transmembrane region" description="Helical" evidence="8">
    <location>
        <begin position="136"/>
        <end position="159"/>
    </location>
</feature>
<evidence type="ECO:0000256" key="6">
    <source>
        <dbReference type="ARBA" id="ARBA00022989"/>
    </source>
</evidence>
<evidence type="ECO:0000256" key="7">
    <source>
        <dbReference type="ARBA" id="ARBA00023136"/>
    </source>
</evidence>
<feature type="domain" description="Major facilitator superfamily (MFS) profile" evidence="9">
    <location>
        <begin position="11"/>
        <end position="452"/>
    </location>
</feature>
<evidence type="ECO:0000313" key="11">
    <source>
        <dbReference type="Proteomes" id="UP000774570"/>
    </source>
</evidence>
<comment type="subcellular location">
    <subcellularLocation>
        <location evidence="1">Cell membrane</location>
        <topology evidence="1">Multi-pass membrane protein</topology>
    </subcellularLocation>
</comment>
<feature type="transmembrane region" description="Helical" evidence="8">
    <location>
        <begin position="399"/>
        <end position="418"/>
    </location>
</feature>
<sequence length="463" mass="47221">MDRLRGNPWAVLVTLSLGFFMTLLDLTVVNIAVPDVMRSLRTGLDQVLWTVSGYALVLAVLLVTAARLGDLWGQRTLFAAGVAVFTLASAGCGLAAGGAALIAARLVQGLGAALLTPQTMAMIVAVFPADRRGTALGIWGAVAGVATLAGPTLGGLLVSGPGWRWVFFVNVPVGVLVLALTFALVPDLRTGRAHRFDLPGVLVSAAALAAVTFALMEGDRYGWAWWIQALGAAGIALGALFWRMQARRQDAEPLVPFALFRDRGFTVMTALMGVLGAALIAAVVPLVFYLQDRLGLSAVRAGLALAPSPLVSLLVSPLAGRLSDRIGGRRVLLAGLASYVLGLALAIVLATPHGHAAAFVPALVLMGLGTGCMIAPLSTEAMRRVPPHLAGAAAGVSNTVRQLGSVLGTAATTALMAAGTSPLAGIHLAMALPVALLAAAALALALTRPRAAVASAPGVPAAR</sequence>
<dbReference type="InterPro" id="IPR011701">
    <property type="entry name" value="MFS"/>
</dbReference>
<comment type="caution">
    <text evidence="10">The sequence shown here is derived from an EMBL/GenBank/DDBJ whole genome shotgun (WGS) entry which is preliminary data.</text>
</comment>
<keyword evidence="11" id="KW-1185">Reference proteome</keyword>